<dbReference type="Pfam" id="PF13263">
    <property type="entry name" value="PHP_C"/>
    <property type="match status" value="1"/>
</dbReference>
<accession>A0A926EWB9</accession>
<dbReference type="RefSeq" id="WP_249322519.1">
    <property type="nucleotide sequence ID" value="NZ_JACRTK010000001.1"/>
</dbReference>
<proteinExistence type="predicted"/>
<dbReference type="SMART" id="SM00481">
    <property type="entry name" value="POLIIIAc"/>
    <property type="match status" value="1"/>
</dbReference>
<reference evidence="2 3" key="1">
    <citation type="submission" date="2020-08" db="EMBL/GenBank/DDBJ databases">
        <title>Genome public.</title>
        <authorList>
            <person name="Liu C."/>
            <person name="Sun Q."/>
        </authorList>
    </citation>
    <scope>NUCLEOTIDE SEQUENCE [LARGE SCALE GENOMIC DNA]</scope>
    <source>
        <strain evidence="2 3">NSJ-26</strain>
    </source>
</reference>
<dbReference type="GO" id="GO:0005829">
    <property type="term" value="C:cytosol"/>
    <property type="evidence" value="ECO:0007669"/>
    <property type="project" value="TreeGrafter"/>
</dbReference>
<dbReference type="InterPro" id="IPR003141">
    <property type="entry name" value="Pol/His_phosphatase_N"/>
</dbReference>
<dbReference type="InterPro" id="IPR050243">
    <property type="entry name" value="PHP_phosphatase"/>
</dbReference>
<dbReference type="InterPro" id="IPR016195">
    <property type="entry name" value="Pol/histidinol_Pase-like"/>
</dbReference>
<dbReference type="Gene3D" id="3.20.20.140">
    <property type="entry name" value="Metal-dependent hydrolases"/>
    <property type="match status" value="1"/>
</dbReference>
<name>A0A926EWB9_9FIRM</name>
<keyword evidence="3" id="KW-1185">Reference proteome</keyword>
<dbReference type="InterPro" id="IPR004013">
    <property type="entry name" value="PHP_dom"/>
</dbReference>
<dbReference type="Pfam" id="PF02811">
    <property type="entry name" value="PHP"/>
    <property type="match status" value="1"/>
</dbReference>
<protein>
    <submittedName>
        <fullName evidence="2">PHP domain-containing protein</fullName>
    </submittedName>
</protein>
<gene>
    <name evidence="2" type="ORF">H8689_00890</name>
</gene>
<comment type="caution">
    <text evidence="2">The sequence shown here is derived from an EMBL/GenBank/DDBJ whole genome shotgun (WGS) entry which is preliminary data.</text>
</comment>
<dbReference type="PANTHER" id="PTHR36928:SF1">
    <property type="entry name" value="PHOSPHATASE YCDX-RELATED"/>
    <property type="match status" value="1"/>
</dbReference>
<feature type="domain" description="Polymerase/histidinol phosphatase N-terminal" evidence="1">
    <location>
        <begin position="5"/>
        <end position="85"/>
    </location>
</feature>
<dbReference type="GO" id="GO:0008270">
    <property type="term" value="F:zinc ion binding"/>
    <property type="evidence" value="ECO:0007669"/>
    <property type="project" value="TreeGrafter"/>
</dbReference>
<evidence type="ECO:0000313" key="3">
    <source>
        <dbReference type="Proteomes" id="UP000601522"/>
    </source>
</evidence>
<dbReference type="SUPFAM" id="SSF89550">
    <property type="entry name" value="PHP domain-like"/>
    <property type="match status" value="1"/>
</dbReference>
<dbReference type="Proteomes" id="UP000601522">
    <property type="component" value="Unassembled WGS sequence"/>
</dbReference>
<evidence type="ECO:0000313" key="2">
    <source>
        <dbReference type="EMBL" id="MBC8589700.1"/>
    </source>
</evidence>
<dbReference type="EMBL" id="JACRTK010000001">
    <property type="protein sequence ID" value="MBC8589700.1"/>
    <property type="molecule type" value="Genomic_DNA"/>
</dbReference>
<evidence type="ECO:0000259" key="1">
    <source>
        <dbReference type="SMART" id="SM00481"/>
    </source>
</evidence>
<organism evidence="2 3">
    <name type="scientific">Wansuia hejianensis</name>
    <dbReference type="NCBI Taxonomy" id="2763667"/>
    <lineage>
        <taxon>Bacteria</taxon>
        <taxon>Bacillati</taxon>
        <taxon>Bacillota</taxon>
        <taxon>Clostridia</taxon>
        <taxon>Lachnospirales</taxon>
        <taxon>Lachnospiraceae</taxon>
        <taxon>Wansuia</taxon>
    </lineage>
</organism>
<dbReference type="PANTHER" id="PTHR36928">
    <property type="entry name" value="PHOSPHATASE YCDX-RELATED"/>
    <property type="match status" value="1"/>
</dbReference>
<dbReference type="GO" id="GO:0042578">
    <property type="term" value="F:phosphoric ester hydrolase activity"/>
    <property type="evidence" value="ECO:0007669"/>
    <property type="project" value="TreeGrafter"/>
</dbReference>
<dbReference type="AlphaFoldDB" id="A0A926EWB9"/>
<sequence length="245" mass="27102">MNLYGDYHTHTIYSHGSGTIEDNVKAAINKGLKEIAICDHGPGHYLYGVKKKNLPLMREEIDRLNDKYSETGIKILLGVEANLTGFEGTIDMDDKLIKLTDILLLGYHYGVIPNSISDGVGLYIRNPLVKVLPIGRRSAIEKNTKAFIKAINNYPINFITHPGSKAKVDIKELAREAGKVGTALEINSKHSQLSVESIKIAMEEDVEFVVNSDAHTPEDVGQVGKSLERVKEAGLPMERIRNILL</sequence>